<name>A0ABN3VBT3_9PSEU</name>
<dbReference type="Proteomes" id="UP001500979">
    <property type="component" value="Unassembled WGS sequence"/>
</dbReference>
<dbReference type="EMBL" id="BAAAUX010000012">
    <property type="protein sequence ID" value="GAA2790014.1"/>
    <property type="molecule type" value="Genomic_DNA"/>
</dbReference>
<feature type="transmembrane region" description="Helical" evidence="1">
    <location>
        <begin position="12"/>
        <end position="33"/>
    </location>
</feature>
<protein>
    <submittedName>
        <fullName evidence="3">CPBP family intramembrane metalloprotease</fullName>
    </submittedName>
</protein>
<keyword evidence="3" id="KW-0645">Protease</keyword>
<keyword evidence="3" id="KW-0378">Hydrolase</keyword>
<feature type="transmembrane region" description="Helical" evidence="1">
    <location>
        <begin position="208"/>
        <end position="233"/>
    </location>
</feature>
<comment type="caution">
    <text evidence="3">The sequence shown here is derived from an EMBL/GenBank/DDBJ whole genome shotgun (WGS) entry which is preliminary data.</text>
</comment>
<gene>
    <name evidence="3" type="ORF">GCM10010470_25810</name>
</gene>
<feature type="domain" description="CAAX prenyl protease 2/Lysostaphin resistance protein A-like" evidence="2">
    <location>
        <begin position="150"/>
        <end position="252"/>
    </location>
</feature>
<feature type="transmembrane region" description="Helical" evidence="1">
    <location>
        <begin position="86"/>
        <end position="111"/>
    </location>
</feature>
<organism evidence="3 4">
    <name type="scientific">Saccharopolyspora taberi</name>
    <dbReference type="NCBI Taxonomy" id="60895"/>
    <lineage>
        <taxon>Bacteria</taxon>
        <taxon>Bacillati</taxon>
        <taxon>Actinomycetota</taxon>
        <taxon>Actinomycetes</taxon>
        <taxon>Pseudonocardiales</taxon>
        <taxon>Pseudonocardiaceae</taxon>
        <taxon>Saccharopolyspora</taxon>
    </lineage>
</organism>
<dbReference type="InterPro" id="IPR042150">
    <property type="entry name" value="MmRce1-like"/>
</dbReference>
<dbReference type="InterPro" id="IPR003675">
    <property type="entry name" value="Rce1/LyrA-like_dom"/>
</dbReference>
<sequence length="317" mass="34384">MPGMNDRVDVRGTVSFVVLAYVPAWLLTLPMWLTGEGLSWAWSPVVLVAMMFMPALATFVVNRWISPRPGFLRSTGVTNPGGFRRWWGYLLLAWLAPPVVMFLALVVGYALGVYEADWTGFSGLAEQTRSVVVGAPPEPAGALALSQIAQVFLLGWLNIIPAFGEEWGWRGYLTHALLPLGQPGAMLTTGVLWGLWHAPVLVLGYNYPTVPVVVSFFMMVCFCVLVGVLLSWLRLASGSVWPAVVAHGFLNASAGLSVVFGAAGHPADNASVGLLGWTGWLVLVVLILLLVMFGRLPVRFPEESAGLTRGVRRLSRR</sequence>
<dbReference type="PANTHER" id="PTHR35797">
    <property type="entry name" value="PROTEASE-RELATED"/>
    <property type="match status" value="1"/>
</dbReference>
<evidence type="ECO:0000256" key="1">
    <source>
        <dbReference type="SAM" id="Phobius"/>
    </source>
</evidence>
<feature type="transmembrane region" description="Helical" evidence="1">
    <location>
        <begin position="45"/>
        <end position="65"/>
    </location>
</feature>
<evidence type="ECO:0000313" key="3">
    <source>
        <dbReference type="EMBL" id="GAA2790014.1"/>
    </source>
</evidence>
<feature type="transmembrane region" description="Helical" evidence="1">
    <location>
        <begin position="140"/>
        <end position="160"/>
    </location>
</feature>
<evidence type="ECO:0000259" key="2">
    <source>
        <dbReference type="Pfam" id="PF02517"/>
    </source>
</evidence>
<dbReference type="GO" id="GO:0008237">
    <property type="term" value="F:metallopeptidase activity"/>
    <property type="evidence" value="ECO:0007669"/>
    <property type="project" value="UniProtKB-KW"/>
</dbReference>
<reference evidence="3 4" key="1">
    <citation type="journal article" date="2019" name="Int. J. Syst. Evol. Microbiol.">
        <title>The Global Catalogue of Microorganisms (GCM) 10K type strain sequencing project: providing services to taxonomists for standard genome sequencing and annotation.</title>
        <authorList>
            <consortium name="The Broad Institute Genomics Platform"/>
            <consortium name="The Broad Institute Genome Sequencing Center for Infectious Disease"/>
            <person name="Wu L."/>
            <person name="Ma J."/>
        </authorList>
    </citation>
    <scope>NUCLEOTIDE SEQUENCE [LARGE SCALE GENOMIC DNA]</scope>
    <source>
        <strain evidence="3 4">JCM 9383</strain>
    </source>
</reference>
<keyword evidence="4" id="KW-1185">Reference proteome</keyword>
<accession>A0ABN3VBT3</accession>
<keyword evidence="1" id="KW-0812">Transmembrane</keyword>
<feature type="transmembrane region" description="Helical" evidence="1">
    <location>
        <begin position="172"/>
        <end position="196"/>
    </location>
</feature>
<dbReference type="Pfam" id="PF02517">
    <property type="entry name" value="Rce1-like"/>
    <property type="match status" value="1"/>
</dbReference>
<dbReference type="PANTHER" id="PTHR35797:SF1">
    <property type="entry name" value="PROTEASE"/>
    <property type="match status" value="1"/>
</dbReference>
<feature type="transmembrane region" description="Helical" evidence="1">
    <location>
        <begin position="240"/>
        <end position="262"/>
    </location>
</feature>
<keyword evidence="1" id="KW-1133">Transmembrane helix</keyword>
<feature type="transmembrane region" description="Helical" evidence="1">
    <location>
        <begin position="274"/>
        <end position="293"/>
    </location>
</feature>
<evidence type="ECO:0000313" key="4">
    <source>
        <dbReference type="Proteomes" id="UP001500979"/>
    </source>
</evidence>
<keyword evidence="1" id="KW-0472">Membrane</keyword>
<proteinExistence type="predicted"/>
<keyword evidence="3" id="KW-0482">Metalloprotease</keyword>